<proteinExistence type="predicted"/>
<feature type="transmembrane region" description="Helical" evidence="1">
    <location>
        <begin position="90"/>
        <end position="109"/>
    </location>
</feature>
<reference evidence="2 3" key="1">
    <citation type="submission" date="2018-02" db="EMBL/GenBank/DDBJ databases">
        <title>Genomic Encyclopedia of Archaeal and Bacterial Type Strains, Phase II (KMG-II): from individual species to whole genera.</title>
        <authorList>
            <person name="Goeker M."/>
        </authorList>
    </citation>
    <scope>NUCLEOTIDE SEQUENCE [LARGE SCALE GENOMIC DNA]</scope>
    <source>
        <strain evidence="2 3">DSM 18921</strain>
    </source>
</reference>
<organism evidence="2 3">
    <name type="scientific">Albidovulum denitrificans</name>
    <dbReference type="NCBI Taxonomy" id="404881"/>
    <lineage>
        <taxon>Bacteria</taxon>
        <taxon>Pseudomonadati</taxon>
        <taxon>Pseudomonadota</taxon>
        <taxon>Alphaproteobacteria</taxon>
        <taxon>Rhodobacterales</taxon>
        <taxon>Paracoccaceae</taxon>
        <taxon>Albidovulum</taxon>
    </lineage>
</organism>
<dbReference type="RefSeq" id="WP_105513224.1">
    <property type="nucleotide sequence ID" value="NZ_PVEP01000001.1"/>
</dbReference>
<protein>
    <recommendedName>
        <fullName evidence="4">DUF1109 family protein</fullName>
    </recommendedName>
</protein>
<dbReference type="Proteomes" id="UP000238338">
    <property type="component" value="Unassembled WGS sequence"/>
</dbReference>
<keyword evidence="3" id="KW-1185">Reference proteome</keyword>
<feature type="transmembrane region" description="Helical" evidence="1">
    <location>
        <begin position="25"/>
        <end position="45"/>
    </location>
</feature>
<keyword evidence="1" id="KW-1133">Transmembrane helix</keyword>
<dbReference type="InterPro" id="IPR009495">
    <property type="entry name" value="NrsF"/>
</dbReference>
<keyword evidence="1" id="KW-0812">Transmembrane</keyword>
<comment type="caution">
    <text evidence="2">The sequence shown here is derived from an EMBL/GenBank/DDBJ whole genome shotgun (WGS) entry which is preliminary data.</text>
</comment>
<feature type="transmembrane region" description="Helical" evidence="1">
    <location>
        <begin position="57"/>
        <end position="78"/>
    </location>
</feature>
<evidence type="ECO:0000313" key="3">
    <source>
        <dbReference type="Proteomes" id="UP000238338"/>
    </source>
</evidence>
<dbReference type="AlphaFoldDB" id="A0A2S8SE52"/>
<keyword evidence="1" id="KW-0472">Membrane</keyword>
<evidence type="ECO:0000313" key="2">
    <source>
        <dbReference type="EMBL" id="PQV59012.1"/>
    </source>
</evidence>
<name>A0A2S8SE52_9RHOB</name>
<dbReference type="Pfam" id="PF06532">
    <property type="entry name" value="NrsF"/>
    <property type="match status" value="1"/>
</dbReference>
<accession>A0A2S8SE52</accession>
<dbReference type="EMBL" id="PVEP01000001">
    <property type="protein sequence ID" value="PQV59012.1"/>
    <property type="molecule type" value="Genomic_DNA"/>
</dbReference>
<gene>
    <name evidence="2" type="ORF">LX70_00832</name>
</gene>
<feature type="transmembrane region" description="Helical" evidence="1">
    <location>
        <begin position="121"/>
        <end position="145"/>
    </location>
</feature>
<evidence type="ECO:0008006" key="4">
    <source>
        <dbReference type="Google" id="ProtNLM"/>
    </source>
</evidence>
<sequence length="212" mass="21866">MKTEDLISQLAGEPVAAQGGVERRAVTGLGIGFLIALALFLPVLGPRPDFLEVVQRPIVAVKTILPLLLGPVALLLALRSARPTTPAPAGIGALWLWPAMALALFLYAFATTAPGARAVAFLGHSIPICLPAIVVLAAPILIAVFRALKDGAPTRPALCGALAGLAAAGFATALYSTFCNEDSPLFYAVWYSLGIGIVTAAGAVAGGRYLRW</sequence>
<feature type="transmembrane region" description="Helical" evidence="1">
    <location>
        <begin position="188"/>
        <end position="210"/>
    </location>
</feature>
<evidence type="ECO:0000256" key="1">
    <source>
        <dbReference type="SAM" id="Phobius"/>
    </source>
</evidence>
<feature type="transmembrane region" description="Helical" evidence="1">
    <location>
        <begin position="157"/>
        <end position="176"/>
    </location>
</feature>